<dbReference type="SMART" id="SM00530">
    <property type="entry name" value="HTH_XRE"/>
    <property type="match status" value="1"/>
</dbReference>
<dbReference type="GO" id="GO:0003677">
    <property type="term" value="F:DNA binding"/>
    <property type="evidence" value="ECO:0007669"/>
    <property type="project" value="UniProtKB-KW"/>
</dbReference>
<keyword evidence="5" id="KW-1185">Reference proteome</keyword>
<dbReference type="Proteomes" id="UP000612266">
    <property type="component" value="Unassembled WGS sequence"/>
</dbReference>
<dbReference type="Gene3D" id="1.10.260.40">
    <property type="entry name" value="lambda repressor-like DNA-binding domains"/>
    <property type="match status" value="1"/>
</dbReference>
<dbReference type="InterPro" id="IPR010982">
    <property type="entry name" value="Lambda_DNA-bd_dom_sf"/>
</dbReference>
<dbReference type="Proteomes" id="UP000501338">
    <property type="component" value="Chromosome"/>
</dbReference>
<evidence type="ECO:0000256" key="1">
    <source>
        <dbReference type="ARBA" id="ARBA00023125"/>
    </source>
</evidence>
<name>A0A8I0WRN8_9GAMM</name>
<sequence length="97" mass="11401">MSHIYPASKMIGKKIAYYRAMNGYTLSELAEIIGISQQQQSRYERGINRVSLDRLYQYARAFDICLSQFFILDEEEQKEMKTKIIDKLGDKNAPYKH</sequence>
<evidence type="ECO:0000313" key="5">
    <source>
        <dbReference type="Proteomes" id="UP000501338"/>
    </source>
</evidence>
<dbReference type="EMBL" id="JADSJR010000026">
    <property type="protein sequence ID" value="MBG2915821.1"/>
    <property type="molecule type" value="Genomic_DNA"/>
</dbReference>
<protein>
    <submittedName>
        <fullName evidence="4">Helix-turn-helix domain-containing protein</fullName>
    </submittedName>
    <submittedName>
        <fullName evidence="3">Helix-turn-helix transcriptional regulator</fullName>
    </submittedName>
</protein>
<dbReference type="PROSITE" id="PS50943">
    <property type="entry name" value="HTH_CROC1"/>
    <property type="match status" value="1"/>
</dbReference>
<reference evidence="4 5" key="1">
    <citation type="submission" date="2020-01" db="EMBL/GenBank/DDBJ databases">
        <title>The genomic epidemiology of tigecycline resistance gene tet(X) variants in a swine farm in China.</title>
        <authorList>
            <person name="Peng K."/>
            <person name="Li R."/>
        </authorList>
    </citation>
    <scope>NUCLEOTIDE SEQUENCE [LARGE SCALE GENOMIC DNA]</scope>
    <source>
        <strain evidence="4 5">ZF1</strain>
    </source>
</reference>
<evidence type="ECO:0000313" key="3">
    <source>
        <dbReference type="EMBL" id="MBG2915821.1"/>
    </source>
</evidence>
<evidence type="ECO:0000259" key="2">
    <source>
        <dbReference type="PROSITE" id="PS50943"/>
    </source>
</evidence>
<keyword evidence="1" id="KW-0238">DNA-binding</keyword>
<dbReference type="Pfam" id="PF01381">
    <property type="entry name" value="HTH_3"/>
    <property type="match status" value="1"/>
</dbReference>
<dbReference type="PANTHER" id="PTHR46558">
    <property type="entry name" value="TRACRIPTIONAL REGULATORY PROTEIN-RELATED-RELATED"/>
    <property type="match status" value="1"/>
</dbReference>
<feature type="domain" description="HTH cro/C1-type" evidence="2">
    <location>
        <begin position="15"/>
        <end position="69"/>
    </location>
</feature>
<dbReference type="EMBL" id="CP047340">
    <property type="protein sequence ID" value="QIF88788.1"/>
    <property type="molecule type" value="Genomic_DNA"/>
</dbReference>
<dbReference type="PANTHER" id="PTHR46558:SF11">
    <property type="entry name" value="HTH-TYPE TRANSCRIPTIONAL REGULATOR XRE"/>
    <property type="match status" value="1"/>
</dbReference>
<dbReference type="InterPro" id="IPR001387">
    <property type="entry name" value="Cro/C1-type_HTH"/>
</dbReference>
<dbReference type="RefSeq" id="WP_075673284.1">
    <property type="nucleotide sequence ID" value="NZ_CP045008.1"/>
</dbReference>
<proteinExistence type="predicted"/>
<reference evidence="3" key="2">
    <citation type="submission" date="2020-11" db="EMBL/GenBank/DDBJ databases">
        <title>Enhanced detection system for hospital associated transmission using whole genome sequencing surveillance.</title>
        <authorList>
            <person name="Harrison L.H."/>
            <person name="Van Tyne D."/>
            <person name="Marsh J.W."/>
            <person name="Griffith M.P."/>
            <person name="Snyder D.J."/>
            <person name="Cooper V.S."/>
            <person name="Mustapha M."/>
        </authorList>
    </citation>
    <scope>NUCLEOTIDE SEQUENCE</scope>
    <source>
        <strain evidence="3">PR00070</strain>
    </source>
</reference>
<accession>A0A8I0WRN8</accession>
<organism evidence="3 6">
    <name type="scientific">Proteus terrae subsp. cibarius</name>
    <dbReference type="NCBI Taxonomy" id="626774"/>
    <lineage>
        <taxon>Bacteria</taxon>
        <taxon>Pseudomonadati</taxon>
        <taxon>Pseudomonadota</taxon>
        <taxon>Gammaproteobacteria</taxon>
        <taxon>Enterobacterales</taxon>
        <taxon>Morganellaceae</taxon>
        <taxon>Proteus</taxon>
    </lineage>
</organism>
<evidence type="ECO:0000313" key="6">
    <source>
        <dbReference type="Proteomes" id="UP000612266"/>
    </source>
</evidence>
<evidence type="ECO:0000313" key="4">
    <source>
        <dbReference type="EMBL" id="QIF88788.1"/>
    </source>
</evidence>
<dbReference type="SUPFAM" id="SSF47413">
    <property type="entry name" value="lambda repressor-like DNA-binding domains"/>
    <property type="match status" value="1"/>
</dbReference>
<dbReference type="CDD" id="cd00093">
    <property type="entry name" value="HTH_XRE"/>
    <property type="match status" value="1"/>
</dbReference>
<dbReference type="AlphaFoldDB" id="A0A8I0WRN8"/>
<gene>
    <name evidence="4" type="ORF">GTH23_01505</name>
    <name evidence="3" type="ORF">I4901_15740</name>
</gene>